<evidence type="ECO:0000256" key="5">
    <source>
        <dbReference type="ARBA" id="ARBA00022695"/>
    </source>
</evidence>
<dbReference type="InterPro" id="IPR039741">
    <property type="entry name" value="UDP-sugar_pyrophosphorylase"/>
</dbReference>
<proteinExistence type="inferred from homology"/>
<dbReference type="STRING" id="441375.B6AEK5"/>
<evidence type="ECO:0000313" key="7">
    <source>
        <dbReference type="EMBL" id="EEA06622.1"/>
    </source>
</evidence>
<dbReference type="GeneID" id="6996182"/>
<evidence type="ECO:0000256" key="3">
    <source>
        <dbReference type="ARBA" id="ARBA00012457"/>
    </source>
</evidence>
<comment type="similarity">
    <text evidence="2">Belongs to the UDPGP type 1 family.</text>
</comment>
<dbReference type="VEuPathDB" id="CryptoDB:CMU_012960"/>
<keyword evidence="8" id="KW-1185">Reference proteome</keyword>
<dbReference type="OMA" id="YFQVDNP"/>
<accession>B6AEK5</accession>
<organism evidence="7 8">
    <name type="scientific">Cryptosporidium muris (strain RN66)</name>
    <dbReference type="NCBI Taxonomy" id="441375"/>
    <lineage>
        <taxon>Eukaryota</taxon>
        <taxon>Sar</taxon>
        <taxon>Alveolata</taxon>
        <taxon>Apicomplexa</taxon>
        <taxon>Conoidasida</taxon>
        <taxon>Coccidia</taxon>
        <taxon>Eucoccidiorida</taxon>
        <taxon>Eimeriorina</taxon>
        <taxon>Cryptosporidiidae</taxon>
        <taxon>Cryptosporidium</taxon>
    </lineage>
</organism>
<evidence type="ECO:0000256" key="4">
    <source>
        <dbReference type="ARBA" id="ARBA00022679"/>
    </source>
</evidence>
<evidence type="ECO:0000256" key="2">
    <source>
        <dbReference type="ARBA" id="ARBA00010401"/>
    </source>
</evidence>
<keyword evidence="4 7" id="KW-0808">Transferase</keyword>
<gene>
    <name evidence="7" type="ORF">CMU_012960</name>
</gene>
<dbReference type="InterPro" id="IPR002618">
    <property type="entry name" value="UDPGP_fam"/>
</dbReference>
<dbReference type="Proteomes" id="UP000001460">
    <property type="component" value="Unassembled WGS sequence"/>
</dbReference>
<keyword evidence="5 7" id="KW-0548">Nucleotidyltransferase</keyword>
<dbReference type="Pfam" id="PF01704">
    <property type="entry name" value="UDPGP"/>
    <property type="match status" value="1"/>
</dbReference>
<evidence type="ECO:0000256" key="1">
    <source>
        <dbReference type="ARBA" id="ARBA00005208"/>
    </source>
</evidence>
<comment type="pathway">
    <text evidence="1">Nucleotide-sugar biosynthesis; UDP-N-acetyl-alpha-D-glucosamine biosynthesis; UDP-N-acetyl-alpha-D-glucosamine from N-acetyl-alpha-D-glucosamine 1-phosphate: step 1/1.</text>
</comment>
<reference evidence="7" key="1">
    <citation type="submission" date="2008-06" db="EMBL/GenBank/DDBJ databases">
        <authorList>
            <person name="Lorenzi H."/>
            <person name="Inman J."/>
            <person name="Miller J."/>
            <person name="Schobel S."/>
            <person name="Amedeo P."/>
            <person name="Caler E.V."/>
            <person name="da Silva J."/>
        </authorList>
    </citation>
    <scope>NUCLEOTIDE SEQUENCE [LARGE SCALE GENOMIC DNA]</scope>
    <source>
        <strain evidence="7">RN66</strain>
    </source>
</reference>
<protein>
    <recommendedName>
        <fullName evidence="3">UDP-N-acetylglucosamine diphosphorylase</fullName>
        <ecNumber evidence="3">2.7.7.23</ecNumber>
    </recommendedName>
</protein>
<dbReference type="PANTHER" id="PTHR11952:SF2">
    <property type="entry name" value="LD24639P"/>
    <property type="match status" value="1"/>
</dbReference>
<dbReference type="Gene3D" id="3.90.550.10">
    <property type="entry name" value="Spore Coat Polysaccharide Biosynthesis Protein SpsA, Chain A"/>
    <property type="match status" value="1"/>
</dbReference>
<dbReference type="EMBL" id="DS989730">
    <property type="protein sequence ID" value="EEA06622.1"/>
    <property type="molecule type" value="Genomic_DNA"/>
</dbReference>
<comment type="catalytic activity">
    <reaction evidence="6">
        <text>N-acetyl-alpha-D-glucosamine 1-phosphate + UTP + H(+) = UDP-N-acetyl-alpha-D-glucosamine + diphosphate</text>
        <dbReference type="Rhea" id="RHEA:13509"/>
        <dbReference type="ChEBI" id="CHEBI:15378"/>
        <dbReference type="ChEBI" id="CHEBI:33019"/>
        <dbReference type="ChEBI" id="CHEBI:46398"/>
        <dbReference type="ChEBI" id="CHEBI:57705"/>
        <dbReference type="ChEBI" id="CHEBI:57776"/>
        <dbReference type="EC" id="2.7.7.23"/>
    </reaction>
</comment>
<dbReference type="AlphaFoldDB" id="B6AEK5"/>
<dbReference type="GO" id="GO:0006048">
    <property type="term" value="P:UDP-N-acetylglucosamine biosynthetic process"/>
    <property type="evidence" value="ECO:0007669"/>
    <property type="project" value="TreeGrafter"/>
</dbReference>
<dbReference type="GO" id="GO:0003977">
    <property type="term" value="F:UDP-N-acetylglucosamine diphosphorylase activity"/>
    <property type="evidence" value="ECO:0007669"/>
    <property type="project" value="UniProtKB-EC"/>
</dbReference>
<name>B6AEK5_CRYMR</name>
<dbReference type="InterPro" id="IPR029044">
    <property type="entry name" value="Nucleotide-diphossugar_trans"/>
</dbReference>
<dbReference type="SUPFAM" id="SSF53448">
    <property type="entry name" value="Nucleotide-diphospho-sugar transferases"/>
    <property type="match status" value="1"/>
</dbReference>
<sequence>MIHRFDTIYKCLLNNGMEKLAWYLKNLKNDENRVQEYCKLLDDLSSIDIDYLMKIYEISKTSMSEKYHLIPPKRIVWEECNTIEQAKKCIEITKDNIKDERCLITDIKTIPKGIYDYIYQEGIDLIKNGKVGIIIMSGGDGTRLGWNGPKGTYPIGIVSKKSLFQIMCERIICLTRICKADENKIPLYIMTSSSNYSAISEFFKLNKNFGLKEENVILFKQSMLPCIDINSKSLMLSNISTINKSPNGNGGIFASMKEQGVIKDMKRRGIKYIFISTVDNPLCKIADPLFIGYSHTFNLDIATKTVARLDPLEKVGCLAQKIYKNVMNTSSEDCKLLMPCIVEYTEMGDEINNSINEDTGEMLFSHGSIAIHNMKLTFVEEMGDKEFVYHQAIKKIPFYDLDTNKIIQPKDVNGVKLELFIFDCFKFANKVYGLEVLRSDEFAPIKSSTGQDTPTNCQKIMSELYRDFLLKVNSIICNSVKYIEISPLVSYSGEGLEHLKMQIFDQEYVEISE</sequence>
<dbReference type="EC" id="2.7.7.23" evidence="3"/>
<dbReference type="OrthoDB" id="532420at2759"/>
<evidence type="ECO:0000256" key="6">
    <source>
        <dbReference type="ARBA" id="ARBA00048493"/>
    </source>
</evidence>
<dbReference type="eggNOG" id="KOG2388">
    <property type="taxonomic scope" value="Eukaryota"/>
</dbReference>
<evidence type="ECO:0000313" key="8">
    <source>
        <dbReference type="Proteomes" id="UP000001460"/>
    </source>
</evidence>
<dbReference type="RefSeq" id="XP_002140971.1">
    <property type="nucleotide sequence ID" value="XM_002140935.1"/>
</dbReference>
<dbReference type="PANTHER" id="PTHR11952">
    <property type="entry name" value="UDP- GLUCOSE PYROPHOSPHORYLASE"/>
    <property type="match status" value="1"/>
</dbReference>